<protein>
    <submittedName>
        <fullName evidence="1">Uncharacterized protein</fullName>
    </submittedName>
</protein>
<gene>
    <name evidence="1" type="ORF">OIU84_004690</name>
</gene>
<dbReference type="Proteomes" id="UP001162972">
    <property type="component" value="Chromosome 3"/>
</dbReference>
<evidence type="ECO:0000313" key="1">
    <source>
        <dbReference type="EMBL" id="KAJ6415946.1"/>
    </source>
</evidence>
<accession>A0AAD6P4P9</accession>
<reference evidence="1 2" key="1">
    <citation type="journal article" date="2023" name="Int. J. Mol. Sci.">
        <title>De Novo Assembly and Annotation of 11 Diverse Shrub Willow (Salix) Genomes Reveals Novel Gene Organization in Sex-Linked Regions.</title>
        <authorList>
            <person name="Hyden B."/>
            <person name="Feng K."/>
            <person name="Yates T.B."/>
            <person name="Jawdy S."/>
            <person name="Cereghino C."/>
            <person name="Smart L.B."/>
            <person name="Muchero W."/>
        </authorList>
    </citation>
    <scope>NUCLEOTIDE SEQUENCE [LARGE SCALE GENOMIC DNA]</scope>
    <source>
        <tissue evidence="1">Shoot tip</tissue>
    </source>
</reference>
<name>A0AAD6P4P9_9ROSI</name>
<sequence length="156" mass="17339">MSADRSGVFYLVNRNRGTTEGSKIISVSNSIHSSTTVAHCLTINNNLPVVSNRIPYTQVLILKENNKLKHVIKAPNASLKQRPEAVLVVLDDNQVLRTVLPSLESNRRFWDSWDEFKIDALCVNAYTPPVKRPELPKSYLGFLGESSGVYAVEGKA</sequence>
<dbReference type="EMBL" id="JAPFFJ010000012">
    <property type="protein sequence ID" value="KAJ6415946.1"/>
    <property type="molecule type" value="Genomic_DNA"/>
</dbReference>
<organism evidence="1 2">
    <name type="scientific">Salix udensis</name>
    <dbReference type="NCBI Taxonomy" id="889485"/>
    <lineage>
        <taxon>Eukaryota</taxon>
        <taxon>Viridiplantae</taxon>
        <taxon>Streptophyta</taxon>
        <taxon>Embryophyta</taxon>
        <taxon>Tracheophyta</taxon>
        <taxon>Spermatophyta</taxon>
        <taxon>Magnoliopsida</taxon>
        <taxon>eudicotyledons</taxon>
        <taxon>Gunneridae</taxon>
        <taxon>Pentapetalae</taxon>
        <taxon>rosids</taxon>
        <taxon>fabids</taxon>
        <taxon>Malpighiales</taxon>
        <taxon>Salicaceae</taxon>
        <taxon>Saliceae</taxon>
        <taxon>Salix</taxon>
    </lineage>
</organism>
<proteinExistence type="predicted"/>
<dbReference type="AlphaFoldDB" id="A0AAD6P4P9"/>
<comment type="caution">
    <text evidence="1">The sequence shown here is derived from an EMBL/GenBank/DDBJ whole genome shotgun (WGS) entry which is preliminary data.</text>
</comment>
<keyword evidence="2" id="KW-1185">Reference proteome</keyword>
<evidence type="ECO:0000313" key="2">
    <source>
        <dbReference type="Proteomes" id="UP001162972"/>
    </source>
</evidence>